<dbReference type="RefSeq" id="WP_138046594.1">
    <property type="nucleotide sequence ID" value="NZ_VBZC01000021.1"/>
</dbReference>
<dbReference type="EMBL" id="VBZC01000021">
    <property type="protein sequence ID" value="TLS44378.1"/>
    <property type="molecule type" value="Genomic_DNA"/>
</dbReference>
<dbReference type="AlphaFoldDB" id="A0A5R9FSM2"/>
<sequence length="67" mass="7038">MSPLQPFAGHRDRHSSASWRHGGTGSLASGKRSSLQIPPVVVAAKASSSRFMEYVAGRAGTARRCGV</sequence>
<comment type="caution">
    <text evidence="2">The sequence shown here is derived from an EMBL/GenBank/DDBJ whole genome shotgun (WGS) entry which is preliminary data.</text>
</comment>
<organism evidence="2 3">
    <name type="scientific">Streptomyces montanus</name>
    <dbReference type="NCBI Taxonomy" id="2580423"/>
    <lineage>
        <taxon>Bacteria</taxon>
        <taxon>Bacillati</taxon>
        <taxon>Actinomycetota</taxon>
        <taxon>Actinomycetes</taxon>
        <taxon>Kitasatosporales</taxon>
        <taxon>Streptomycetaceae</taxon>
        <taxon>Streptomyces</taxon>
    </lineage>
</organism>
<dbReference type="Proteomes" id="UP000305906">
    <property type="component" value="Unassembled WGS sequence"/>
</dbReference>
<protein>
    <submittedName>
        <fullName evidence="2">Uncharacterized protein</fullName>
    </submittedName>
</protein>
<evidence type="ECO:0000313" key="3">
    <source>
        <dbReference type="Proteomes" id="UP000305906"/>
    </source>
</evidence>
<evidence type="ECO:0000256" key="1">
    <source>
        <dbReference type="SAM" id="MobiDB-lite"/>
    </source>
</evidence>
<accession>A0A5R9FSM2</accession>
<proteinExistence type="predicted"/>
<reference evidence="2 3" key="1">
    <citation type="submission" date="2019-05" db="EMBL/GenBank/DDBJ databases">
        <title>Streptomyces sp. NEAU-C151, a novel actinomycete isolated from soil.</title>
        <authorList>
            <person name="Han L."/>
            <person name="Jiang H."/>
        </authorList>
    </citation>
    <scope>NUCLEOTIDE SEQUENCE [LARGE SCALE GENOMIC DNA]</scope>
    <source>
        <strain evidence="2 3">NEAU-C151</strain>
    </source>
</reference>
<keyword evidence="3" id="KW-1185">Reference proteome</keyword>
<name>A0A5R9FSM2_9ACTN</name>
<feature type="region of interest" description="Disordered" evidence="1">
    <location>
        <begin position="1"/>
        <end position="32"/>
    </location>
</feature>
<evidence type="ECO:0000313" key="2">
    <source>
        <dbReference type="EMBL" id="TLS44378.1"/>
    </source>
</evidence>
<gene>
    <name evidence="2" type="ORF">FE633_20345</name>
</gene>